<protein>
    <submittedName>
        <fullName evidence="2">Molybdopterin-guanine dinucleotide biosynthesis protein B</fullName>
    </submittedName>
</protein>
<dbReference type="RefSeq" id="WP_137424157.1">
    <property type="nucleotide sequence ID" value="NZ_CP040098.1"/>
</dbReference>
<evidence type="ECO:0000259" key="1">
    <source>
        <dbReference type="Pfam" id="PF03205"/>
    </source>
</evidence>
<dbReference type="InterPro" id="IPR004435">
    <property type="entry name" value="MobB_dom"/>
</dbReference>
<dbReference type="GO" id="GO:0006777">
    <property type="term" value="P:Mo-molybdopterin cofactor biosynthetic process"/>
    <property type="evidence" value="ECO:0007669"/>
    <property type="project" value="InterPro"/>
</dbReference>
<name>A0A4P8L2W6_9BACT</name>
<evidence type="ECO:0000313" key="2">
    <source>
        <dbReference type="EMBL" id="QCQ22188.1"/>
    </source>
</evidence>
<reference evidence="2 3" key="1">
    <citation type="submission" date="2019-05" db="EMBL/GenBank/DDBJ databases">
        <title>The Complete Genome Sequence of the n-alkane-degrading Desulfoglaeba alkanexedens ALDC reveals multiple alkylsuccinate synthase gene clusters.</title>
        <authorList>
            <person name="Callaghan A.V."/>
            <person name="Davidova I.A."/>
            <person name="Duncan K.E."/>
            <person name="Morris B."/>
            <person name="McInerney M.J."/>
        </authorList>
    </citation>
    <scope>NUCLEOTIDE SEQUENCE [LARGE SCALE GENOMIC DNA]</scope>
    <source>
        <strain evidence="2 3">ALDC</strain>
    </source>
</reference>
<dbReference type="Pfam" id="PF03205">
    <property type="entry name" value="MobB"/>
    <property type="match status" value="1"/>
</dbReference>
<organism evidence="2 3">
    <name type="scientific">Desulfoglaeba alkanexedens ALDC</name>
    <dbReference type="NCBI Taxonomy" id="980445"/>
    <lineage>
        <taxon>Bacteria</taxon>
        <taxon>Pseudomonadati</taxon>
        <taxon>Thermodesulfobacteriota</taxon>
        <taxon>Syntrophobacteria</taxon>
        <taxon>Syntrophobacterales</taxon>
        <taxon>Syntrophobacteraceae</taxon>
        <taxon>Desulfoglaeba</taxon>
    </lineage>
</organism>
<keyword evidence="3" id="KW-1185">Reference proteome</keyword>
<dbReference type="GO" id="GO:0005525">
    <property type="term" value="F:GTP binding"/>
    <property type="evidence" value="ECO:0007669"/>
    <property type="project" value="InterPro"/>
</dbReference>
<dbReference type="InterPro" id="IPR027417">
    <property type="entry name" value="P-loop_NTPase"/>
</dbReference>
<dbReference type="Gene3D" id="3.40.50.300">
    <property type="entry name" value="P-loop containing nucleotide triphosphate hydrolases"/>
    <property type="match status" value="1"/>
</dbReference>
<dbReference type="PANTHER" id="PTHR40072">
    <property type="entry name" value="MOLYBDOPTERIN-GUANINE DINUCLEOTIDE BIOSYNTHESIS ADAPTER PROTEIN-RELATED"/>
    <property type="match status" value="1"/>
</dbReference>
<dbReference type="PANTHER" id="PTHR40072:SF1">
    <property type="entry name" value="MOLYBDOPTERIN-GUANINE DINUCLEOTIDE BIOSYNTHESIS ADAPTER PROTEIN"/>
    <property type="match status" value="1"/>
</dbReference>
<dbReference type="OrthoDB" id="9786803at2"/>
<dbReference type="InterPro" id="IPR052539">
    <property type="entry name" value="MGD_biosynthesis_adapter"/>
</dbReference>
<dbReference type="EMBL" id="CP040098">
    <property type="protein sequence ID" value="QCQ22188.1"/>
    <property type="molecule type" value="Genomic_DNA"/>
</dbReference>
<dbReference type="NCBIfam" id="TIGR00176">
    <property type="entry name" value="mobB"/>
    <property type="match status" value="1"/>
</dbReference>
<gene>
    <name evidence="2" type="primary">mobB</name>
    <name evidence="2" type="ORF">FDQ92_08465</name>
</gene>
<dbReference type="SUPFAM" id="SSF52540">
    <property type="entry name" value="P-loop containing nucleoside triphosphate hydrolases"/>
    <property type="match status" value="1"/>
</dbReference>
<dbReference type="KEGG" id="dax:FDQ92_08465"/>
<dbReference type="CDD" id="cd03116">
    <property type="entry name" value="MobB"/>
    <property type="match status" value="1"/>
</dbReference>
<dbReference type="Proteomes" id="UP000298602">
    <property type="component" value="Chromosome"/>
</dbReference>
<evidence type="ECO:0000313" key="3">
    <source>
        <dbReference type="Proteomes" id="UP000298602"/>
    </source>
</evidence>
<proteinExistence type="predicted"/>
<dbReference type="AlphaFoldDB" id="A0A4P8L2W6"/>
<reference evidence="2 3" key="2">
    <citation type="submission" date="2019-05" db="EMBL/GenBank/DDBJ databases">
        <authorList>
            <person name="Suflita J.M."/>
            <person name="Marks C.R."/>
        </authorList>
    </citation>
    <scope>NUCLEOTIDE SEQUENCE [LARGE SCALE GENOMIC DNA]</scope>
    <source>
        <strain evidence="2 3">ALDC</strain>
    </source>
</reference>
<accession>A0A4P8L2W6</accession>
<feature type="domain" description="Molybdopterin-guanine dinucleotide biosynthesis protein B (MobB)" evidence="1">
    <location>
        <begin position="4"/>
        <end position="133"/>
    </location>
</feature>
<sequence>MIPIVCIVGASDSGKTTLLERLIPELTRRGYRIGTVKHDVHGFQMDQEGKDTWRHSRAGAQTIAIASPRGVASIRKTSDELPLEEVVARYFWEEDLVLAEGFKRSRFPKIEVFRSEVEPSPLCGPGDNRIALVGDETQGLEIPRFSFDQIRELADFIEERYLKDRKSHPVLVQIDGKRLPMNAFVQDFFVGCILGMLSRLRGWRKPRSLLIHIRLGEDP</sequence>